<feature type="signal peptide" evidence="5">
    <location>
        <begin position="1"/>
        <end position="20"/>
    </location>
</feature>
<dbReference type="Pfam" id="PF01547">
    <property type="entry name" value="SBP_bac_1"/>
    <property type="match status" value="1"/>
</dbReference>
<dbReference type="Proteomes" id="UP000282311">
    <property type="component" value="Unassembled WGS sequence"/>
</dbReference>
<dbReference type="PANTHER" id="PTHR43649">
    <property type="entry name" value="ARABINOSE-BINDING PROTEIN-RELATED"/>
    <property type="match status" value="1"/>
</dbReference>
<evidence type="ECO:0000256" key="1">
    <source>
        <dbReference type="ARBA" id="ARBA00004196"/>
    </source>
</evidence>
<dbReference type="InterPro" id="IPR050490">
    <property type="entry name" value="Bact_solute-bd_prot1"/>
</dbReference>
<dbReference type="PANTHER" id="PTHR43649:SF31">
    <property type="entry name" value="SN-GLYCEROL-3-PHOSPHATE-BINDING PERIPLASMIC PROTEIN UGPB"/>
    <property type="match status" value="1"/>
</dbReference>
<accession>A0A3B0CIC3</accession>
<dbReference type="PROSITE" id="PS51257">
    <property type="entry name" value="PROKAR_LIPOPROTEIN"/>
    <property type="match status" value="1"/>
</dbReference>
<dbReference type="Gene3D" id="3.40.190.10">
    <property type="entry name" value="Periplasmic binding protein-like II"/>
    <property type="match status" value="1"/>
</dbReference>
<evidence type="ECO:0000256" key="3">
    <source>
        <dbReference type="ARBA" id="ARBA00022448"/>
    </source>
</evidence>
<proteinExistence type="inferred from homology"/>
<dbReference type="RefSeq" id="WP_120748280.1">
    <property type="nucleotide sequence ID" value="NZ_RBAH01000011.1"/>
</dbReference>
<protein>
    <submittedName>
        <fullName evidence="6">Extracellular solute-binding protein</fullName>
    </submittedName>
</protein>
<sequence>MWKRWYVVPLITMLALTACSSKDGGGAQKSTDPVKLLLTSEVGGAAKTIDDLFANAIRKKFPDYEFTYLPGSTKGQSISEQIAQGNKMDYLYSFDVEIFWMMKKYGLQFDMTPLIKKHKLDLTQFTPGIIEGLRASSGGELYALPLYDQVFVLFYNKGIFDKFGVPYPRDGMTWDETLAIARNLTREEDGTRYLGFWAHPLLFSSNQLSLPLADFKTEAPTFLNDTWKKLLDTYFIQPARSQTYQTFVKEKGLPSVGRDFGGGTPQLAMMAMYQSFSAEIPDQLSTIDWDFVSLPTFSDKPGTGAQPVSVVMGLTSMSKNPDEAMEVLKFLVSEEMQTSFAERGMMTVLKNDKVKSALGKKTPYPNKNWASAYYNKNAPTAPVTRDWNDLYGSMNSTILPMIKGEEDMNTLLRRAQELATKAVAERKASDK</sequence>
<dbReference type="OrthoDB" id="9782846at2"/>
<keyword evidence="4 5" id="KW-0732">Signal</keyword>
<keyword evidence="3" id="KW-0813">Transport</keyword>
<comment type="subcellular location">
    <subcellularLocation>
        <location evidence="1">Cell envelope</location>
    </subcellularLocation>
</comment>
<dbReference type="EMBL" id="RBAH01000011">
    <property type="protein sequence ID" value="RKN83736.1"/>
    <property type="molecule type" value="Genomic_DNA"/>
</dbReference>
<evidence type="ECO:0000313" key="6">
    <source>
        <dbReference type="EMBL" id="RKN83736.1"/>
    </source>
</evidence>
<dbReference type="AlphaFoldDB" id="A0A3B0CIC3"/>
<comment type="caution">
    <text evidence="6">The sequence shown here is derived from an EMBL/GenBank/DDBJ whole genome shotgun (WGS) entry which is preliminary data.</text>
</comment>
<evidence type="ECO:0000256" key="2">
    <source>
        <dbReference type="ARBA" id="ARBA00008520"/>
    </source>
</evidence>
<dbReference type="GO" id="GO:0030313">
    <property type="term" value="C:cell envelope"/>
    <property type="evidence" value="ECO:0007669"/>
    <property type="project" value="UniProtKB-SubCell"/>
</dbReference>
<dbReference type="InterPro" id="IPR006059">
    <property type="entry name" value="SBP"/>
</dbReference>
<evidence type="ECO:0000313" key="7">
    <source>
        <dbReference type="Proteomes" id="UP000282311"/>
    </source>
</evidence>
<keyword evidence="7" id="KW-1185">Reference proteome</keyword>
<evidence type="ECO:0000256" key="4">
    <source>
        <dbReference type="ARBA" id="ARBA00022729"/>
    </source>
</evidence>
<dbReference type="SUPFAM" id="SSF53850">
    <property type="entry name" value="Periplasmic binding protein-like II"/>
    <property type="match status" value="1"/>
</dbReference>
<evidence type="ECO:0000256" key="5">
    <source>
        <dbReference type="SAM" id="SignalP"/>
    </source>
</evidence>
<organism evidence="6 7">
    <name type="scientific">Paenibacillus ginsengarvi</name>
    <dbReference type="NCBI Taxonomy" id="400777"/>
    <lineage>
        <taxon>Bacteria</taxon>
        <taxon>Bacillati</taxon>
        <taxon>Bacillota</taxon>
        <taxon>Bacilli</taxon>
        <taxon>Bacillales</taxon>
        <taxon>Paenibacillaceae</taxon>
        <taxon>Paenibacillus</taxon>
    </lineage>
</organism>
<reference evidence="6 7" key="1">
    <citation type="journal article" date="2007" name="Int. J. Syst. Evol. Microbiol.">
        <title>Paenibacillus ginsengarvi sp. nov., isolated from soil from ginseng cultivation.</title>
        <authorList>
            <person name="Yoon M.H."/>
            <person name="Ten L.N."/>
            <person name="Im W.T."/>
        </authorList>
    </citation>
    <scope>NUCLEOTIDE SEQUENCE [LARGE SCALE GENOMIC DNA]</scope>
    <source>
        <strain evidence="6 7">KCTC 13059</strain>
    </source>
</reference>
<name>A0A3B0CIC3_9BACL</name>
<gene>
    <name evidence="6" type="ORF">D7M11_16180</name>
</gene>
<feature type="chain" id="PRO_5039134589" evidence="5">
    <location>
        <begin position="21"/>
        <end position="431"/>
    </location>
</feature>
<comment type="similarity">
    <text evidence="2">Belongs to the bacterial solute-binding protein 1 family.</text>
</comment>